<name>A0A1E5PZ58_9ACTN</name>
<dbReference type="Pfam" id="PF03795">
    <property type="entry name" value="YCII"/>
    <property type="match status" value="1"/>
</dbReference>
<dbReference type="PANTHER" id="PTHR35174:SF3">
    <property type="entry name" value="BLL7171 PROTEIN"/>
    <property type="match status" value="1"/>
</dbReference>
<evidence type="ECO:0000313" key="3">
    <source>
        <dbReference type="EMBL" id="OEJ34928.1"/>
    </source>
</evidence>
<dbReference type="SUPFAM" id="SSF54909">
    <property type="entry name" value="Dimeric alpha+beta barrel"/>
    <property type="match status" value="1"/>
</dbReference>
<proteinExistence type="inferred from homology"/>
<organism evidence="3 4">
    <name type="scientific">Streptomyces subrutilus</name>
    <dbReference type="NCBI Taxonomy" id="36818"/>
    <lineage>
        <taxon>Bacteria</taxon>
        <taxon>Bacillati</taxon>
        <taxon>Actinomycetota</taxon>
        <taxon>Actinomycetes</taxon>
        <taxon>Kitasatosporales</taxon>
        <taxon>Streptomycetaceae</taxon>
        <taxon>Streptomyces</taxon>
    </lineage>
</organism>
<dbReference type="STRING" id="36818.BGK67_29580"/>
<dbReference type="OrthoDB" id="668782at2"/>
<dbReference type="EMBL" id="MEHK01000001">
    <property type="protein sequence ID" value="OEJ34928.1"/>
    <property type="molecule type" value="Genomic_DNA"/>
</dbReference>
<dbReference type="RefSeq" id="WP_069923117.1">
    <property type="nucleotide sequence ID" value="NZ_MEHK01000001.1"/>
</dbReference>
<dbReference type="AlphaFoldDB" id="A0A1E5PZ58"/>
<dbReference type="InterPro" id="IPR011008">
    <property type="entry name" value="Dimeric_a/b-barrel"/>
</dbReference>
<evidence type="ECO:0000259" key="2">
    <source>
        <dbReference type="Pfam" id="PF03795"/>
    </source>
</evidence>
<dbReference type="Gene3D" id="3.30.70.1060">
    <property type="entry name" value="Dimeric alpha+beta barrel"/>
    <property type="match status" value="1"/>
</dbReference>
<dbReference type="InterPro" id="IPR005545">
    <property type="entry name" value="YCII"/>
</dbReference>
<feature type="domain" description="YCII-related" evidence="2">
    <location>
        <begin position="14"/>
        <end position="110"/>
    </location>
</feature>
<sequence length="140" mass="14561">MKYMLMLLGKQADYDAMAGRPGGDGPAWSPADLKAMVEHMEALNAELVAAGEWVDAQGLAEPRQARLVTAGADGAPHVSDVPYGETSAVLAGYWVVDVADFDRAAEIAARAYACPIPEGAPNYPVVVHPVGEAPVQGDGS</sequence>
<keyword evidence="4" id="KW-1185">Reference proteome</keyword>
<protein>
    <recommendedName>
        <fullName evidence="2">YCII-related domain-containing protein</fullName>
    </recommendedName>
</protein>
<reference evidence="3 4" key="1">
    <citation type="submission" date="2016-08" db="EMBL/GenBank/DDBJ databases">
        <title>The complete genome of Streptomyces subrutilus 10-1-1.</title>
        <authorList>
            <person name="Chen X."/>
        </authorList>
    </citation>
    <scope>NUCLEOTIDE SEQUENCE [LARGE SCALE GENOMIC DNA]</scope>
    <source>
        <strain evidence="3 4">10-1-1</strain>
    </source>
</reference>
<evidence type="ECO:0000256" key="1">
    <source>
        <dbReference type="ARBA" id="ARBA00007689"/>
    </source>
</evidence>
<comment type="similarity">
    <text evidence="1">Belongs to the YciI family.</text>
</comment>
<evidence type="ECO:0000313" key="4">
    <source>
        <dbReference type="Proteomes" id="UP000095705"/>
    </source>
</evidence>
<gene>
    <name evidence="3" type="ORF">BGK67_29580</name>
</gene>
<comment type="caution">
    <text evidence="3">The sequence shown here is derived from an EMBL/GenBank/DDBJ whole genome shotgun (WGS) entry which is preliminary data.</text>
</comment>
<dbReference type="Proteomes" id="UP000095705">
    <property type="component" value="Unassembled WGS sequence"/>
</dbReference>
<dbReference type="PANTHER" id="PTHR35174">
    <property type="entry name" value="BLL7171 PROTEIN-RELATED"/>
    <property type="match status" value="1"/>
</dbReference>
<accession>A0A1E5PZ58</accession>